<evidence type="ECO:0000313" key="1">
    <source>
        <dbReference type="EMBL" id="VEL24624.1"/>
    </source>
</evidence>
<comment type="caution">
    <text evidence="1">The sequence shown here is derived from an EMBL/GenBank/DDBJ whole genome shotgun (WGS) entry which is preliminary data.</text>
</comment>
<evidence type="ECO:0000313" key="2">
    <source>
        <dbReference type="Proteomes" id="UP000784294"/>
    </source>
</evidence>
<keyword evidence="2" id="KW-1185">Reference proteome</keyword>
<dbReference type="SUPFAM" id="SSF56112">
    <property type="entry name" value="Protein kinase-like (PK-like)"/>
    <property type="match status" value="1"/>
</dbReference>
<dbReference type="AlphaFoldDB" id="A0A3S5BYK4"/>
<proteinExistence type="predicted"/>
<accession>A0A3S5BYK4</accession>
<dbReference type="EMBL" id="CAAALY010068728">
    <property type="protein sequence ID" value="VEL24624.1"/>
    <property type="molecule type" value="Genomic_DNA"/>
</dbReference>
<dbReference type="Proteomes" id="UP000784294">
    <property type="component" value="Unassembled WGS sequence"/>
</dbReference>
<sequence length="130" mass="14281">MSIFDLLTCISDHPAPRLPSFCFSDQLLYFVHSCLAREPADRLSLDCLAQHAFLNNDMLDSGWSEQGSIGSQTLIQASNNLGESQSDETGVNITSGSSAELEQQVSVFCPLVITRLSSVDKLLYLIRKLV</sequence>
<dbReference type="Gene3D" id="1.10.510.10">
    <property type="entry name" value="Transferase(Phosphotransferase) domain 1"/>
    <property type="match status" value="1"/>
</dbReference>
<reference evidence="1" key="1">
    <citation type="submission" date="2018-11" db="EMBL/GenBank/DDBJ databases">
        <authorList>
            <consortium name="Pathogen Informatics"/>
        </authorList>
    </citation>
    <scope>NUCLEOTIDE SEQUENCE</scope>
</reference>
<name>A0A3S5BYK4_9PLAT</name>
<gene>
    <name evidence="1" type="ORF">PXEA_LOCUS18064</name>
</gene>
<protein>
    <recommendedName>
        <fullName evidence="3">Protein kinase domain-containing protein</fullName>
    </recommendedName>
</protein>
<organism evidence="1 2">
    <name type="scientific">Protopolystoma xenopodis</name>
    <dbReference type="NCBI Taxonomy" id="117903"/>
    <lineage>
        <taxon>Eukaryota</taxon>
        <taxon>Metazoa</taxon>
        <taxon>Spiralia</taxon>
        <taxon>Lophotrochozoa</taxon>
        <taxon>Platyhelminthes</taxon>
        <taxon>Monogenea</taxon>
        <taxon>Polyopisthocotylea</taxon>
        <taxon>Polystomatidea</taxon>
        <taxon>Polystomatidae</taxon>
        <taxon>Protopolystoma</taxon>
    </lineage>
</organism>
<evidence type="ECO:0008006" key="3">
    <source>
        <dbReference type="Google" id="ProtNLM"/>
    </source>
</evidence>
<dbReference type="OrthoDB" id="10252354at2759"/>
<dbReference type="InterPro" id="IPR011009">
    <property type="entry name" value="Kinase-like_dom_sf"/>
</dbReference>